<protein>
    <submittedName>
        <fullName evidence="1">Uncharacterized protein</fullName>
    </submittedName>
</protein>
<sequence>MPSICFDVLIHPAHVLLLQKRFDALSSLLIRDHKVIDVRLNDEENPPVPLVVEEQLRELYRRDHGDNAVNVLGMHRFLLTLVQPNVSVNELAMTYSRLLTPQAVIPNDVVALMQEEAFEIPATYPWVVEIWR</sequence>
<evidence type="ECO:0000313" key="4">
    <source>
        <dbReference type="Proteomes" id="UP000271380"/>
    </source>
</evidence>
<dbReference type="HOGENOM" id="CLU_153744_0_0_11"/>
<organism evidence="1 3">
    <name type="scientific">Corynebacterium kutscheri</name>
    <dbReference type="NCBI Taxonomy" id="35755"/>
    <lineage>
        <taxon>Bacteria</taxon>
        <taxon>Bacillati</taxon>
        <taxon>Actinomycetota</taxon>
        <taxon>Actinomycetes</taxon>
        <taxon>Mycobacteriales</taxon>
        <taxon>Corynebacteriaceae</taxon>
        <taxon>Corynebacterium</taxon>
    </lineage>
</organism>
<dbReference type="STRING" id="35755.UL82_06700"/>
<evidence type="ECO:0000313" key="3">
    <source>
        <dbReference type="Proteomes" id="UP000033457"/>
    </source>
</evidence>
<dbReference type="KEGG" id="cku:UL82_06700"/>
<reference evidence="2 4" key="2">
    <citation type="submission" date="2018-12" db="EMBL/GenBank/DDBJ databases">
        <authorList>
            <consortium name="Pathogen Informatics"/>
        </authorList>
    </citation>
    <scope>NUCLEOTIDE SEQUENCE [LARGE SCALE GENOMIC DNA]</scope>
    <source>
        <strain evidence="2 4">NCTC949</strain>
    </source>
</reference>
<reference evidence="1 3" key="1">
    <citation type="journal article" date="2015" name="Genome Announc.">
        <title>Complete Genome Sequence of Corynebacterium kutscheri DSM 20755, a Corynebacterial Type Strain with Remarkably Low G+C Content of Chromosomal DNA.</title>
        <authorList>
            <person name="Ruckert C."/>
            <person name="Albersmeier A."/>
            <person name="Winkler A."/>
            <person name="Tauch A."/>
        </authorList>
    </citation>
    <scope>NUCLEOTIDE SEQUENCE [LARGE SCALE GENOMIC DNA]</scope>
    <source>
        <strain evidence="1 3">DSM 20755</strain>
    </source>
</reference>
<dbReference type="Proteomes" id="UP000033457">
    <property type="component" value="Chromosome"/>
</dbReference>
<evidence type="ECO:0000313" key="2">
    <source>
        <dbReference type="EMBL" id="VEH08783.1"/>
    </source>
</evidence>
<dbReference type="AlphaFoldDB" id="A0A0F6R0U8"/>
<dbReference type="OrthoDB" id="4773472at2"/>
<dbReference type="RefSeq" id="WP_046439831.1">
    <property type="nucleotide sequence ID" value="NZ_CP011312.1"/>
</dbReference>
<dbReference type="EMBL" id="LR134377">
    <property type="protein sequence ID" value="VEH08783.1"/>
    <property type="molecule type" value="Genomic_DNA"/>
</dbReference>
<evidence type="ECO:0000313" key="1">
    <source>
        <dbReference type="EMBL" id="AKE41505.1"/>
    </source>
</evidence>
<name>A0A0F6R0U8_9CORY</name>
<proteinExistence type="predicted"/>
<keyword evidence="3" id="KW-1185">Reference proteome</keyword>
<gene>
    <name evidence="2" type="ORF">NCTC949_01906</name>
    <name evidence="1" type="ORF">UL82_06700</name>
</gene>
<accession>A0A0F6R0U8</accession>
<dbReference type="EMBL" id="CP011312">
    <property type="protein sequence ID" value="AKE41505.1"/>
    <property type="molecule type" value="Genomic_DNA"/>
</dbReference>
<dbReference type="Proteomes" id="UP000271380">
    <property type="component" value="Chromosome"/>
</dbReference>